<dbReference type="STRING" id="1117707.VQ7734_03047"/>
<evidence type="ECO:0000313" key="3">
    <source>
        <dbReference type="EMBL" id="SHO57278.1"/>
    </source>
</evidence>
<dbReference type="Gene3D" id="3.40.50.720">
    <property type="entry name" value="NAD(P)-binding Rossmann-like Domain"/>
    <property type="match status" value="1"/>
</dbReference>
<organism evidence="3 4">
    <name type="scientific">Vibrio quintilis</name>
    <dbReference type="NCBI Taxonomy" id="1117707"/>
    <lineage>
        <taxon>Bacteria</taxon>
        <taxon>Pseudomonadati</taxon>
        <taxon>Pseudomonadota</taxon>
        <taxon>Gammaproteobacteria</taxon>
        <taxon>Vibrionales</taxon>
        <taxon>Vibrionaceae</taxon>
        <taxon>Vibrio</taxon>
    </lineage>
</organism>
<dbReference type="GO" id="GO:0016020">
    <property type="term" value="C:membrane"/>
    <property type="evidence" value="ECO:0007669"/>
    <property type="project" value="TreeGrafter"/>
</dbReference>
<dbReference type="RefSeq" id="WP_073584061.1">
    <property type="nucleotide sequence ID" value="NZ_AP024898.1"/>
</dbReference>
<dbReference type="AlphaFoldDB" id="A0A1M7YXD5"/>
<dbReference type="PRINTS" id="PR00081">
    <property type="entry name" value="GDHRDH"/>
</dbReference>
<dbReference type="PANTHER" id="PTHR44196">
    <property type="entry name" value="DEHYDROGENASE/REDUCTASE SDR FAMILY MEMBER 7B"/>
    <property type="match status" value="1"/>
</dbReference>
<name>A0A1M7YXD5_9VIBR</name>
<reference evidence="4" key="1">
    <citation type="submission" date="2016-12" db="EMBL/GenBank/DDBJ databases">
        <authorList>
            <person name="Rodrigo-Torres L."/>
            <person name="Arahal R.D."/>
            <person name="Lucena T."/>
        </authorList>
    </citation>
    <scope>NUCLEOTIDE SEQUENCE [LARGE SCALE GENOMIC DNA]</scope>
</reference>
<evidence type="ECO:0000313" key="4">
    <source>
        <dbReference type="Proteomes" id="UP000184600"/>
    </source>
</evidence>
<dbReference type="InterPro" id="IPR036291">
    <property type="entry name" value="NAD(P)-bd_dom_sf"/>
</dbReference>
<sequence>MKTVLITGATSGIGQQLAADYAQDGWSVVACGRNEQRLEALKESHPGIRTLRFDVTQLQEAEAAFAQLSFVPDLWILNAGDCEYIDDGQIDSELCRRVMNVNFFGVLHCLQAAQRYLRSGNHVAVVSSVASVVPLPRSEAYGASKAALDYFLSALQLDWHHKDIDISLISPGFVDTPLTQKNTFAMPMCISVQDASKAIRMALAKRKSRIYFPRLFTGMLRLIRLLPHDIQQWVVRYLTRK</sequence>
<keyword evidence="4" id="KW-1185">Reference proteome</keyword>
<accession>A0A1M7YXD5</accession>
<evidence type="ECO:0000256" key="1">
    <source>
        <dbReference type="ARBA" id="ARBA00006484"/>
    </source>
</evidence>
<dbReference type="GO" id="GO:0031132">
    <property type="term" value="F:serine 3-dehydrogenase activity"/>
    <property type="evidence" value="ECO:0007669"/>
    <property type="project" value="UniProtKB-EC"/>
</dbReference>
<proteinExistence type="inferred from homology"/>
<gene>
    <name evidence="3" type="primary">sdh</name>
    <name evidence="3" type="ORF">VQ7734_03047</name>
</gene>
<comment type="similarity">
    <text evidence="1">Belongs to the short-chain dehydrogenases/reductases (SDR) family.</text>
</comment>
<protein>
    <submittedName>
        <fullName evidence="3">Serine 3-dehydrogenase</fullName>
        <ecNumber evidence="3">1.1.1.276</ecNumber>
    </submittedName>
</protein>
<dbReference type="Pfam" id="PF00106">
    <property type="entry name" value="adh_short"/>
    <property type="match status" value="1"/>
</dbReference>
<dbReference type="PROSITE" id="PS00061">
    <property type="entry name" value="ADH_SHORT"/>
    <property type="match status" value="1"/>
</dbReference>
<dbReference type="EC" id="1.1.1.276" evidence="3"/>
<keyword evidence="2 3" id="KW-0560">Oxidoreductase</keyword>
<dbReference type="InterPro" id="IPR020904">
    <property type="entry name" value="Sc_DH/Rdtase_CS"/>
</dbReference>
<dbReference type="EMBL" id="FRFG01000037">
    <property type="protein sequence ID" value="SHO57278.1"/>
    <property type="molecule type" value="Genomic_DNA"/>
</dbReference>
<dbReference type="Proteomes" id="UP000184600">
    <property type="component" value="Unassembled WGS sequence"/>
</dbReference>
<dbReference type="InterPro" id="IPR002347">
    <property type="entry name" value="SDR_fam"/>
</dbReference>
<dbReference type="SUPFAM" id="SSF51735">
    <property type="entry name" value="NAD(P)-binding Rossmann-fold domains"/>
    <property type="match status" value="1"/>
</dbReference>
<dbReference type="PANTHER" id="PTHR44196:SF1">
    <property type="entry name" value="DEHYDROGENASE_REDUCTASE SDR FAMILY MEMBER 7B"/>
    <property type="match status" value="1"/>
</dbReference>
<evidence type="ECO:0000256" key="2">
    <source>
        <dbReference type="ARBA" id="ARBA00023002"/>
    </source>
</evidence>
<dbReference type="OrthoDB" id="335726at2"/>